<keyword evidence="1" id="KW-0436">Ligase</keyword>
<name>A0A382BC83_9ZZZZ</name>
<dbReference type="PROSITE" id="PS51987">
    <property type="entry name" value="GS_CATALYTIC"/>
    <property type="match status" value="1"/>
</dbReference>
<organism evidence="3">
    <name type="scientific">marine metagenome</name>
    <dbReference type="NCBI Taxonomy" id="408172"/>
    <lineage>
        <taxon>unclassified sequences</taxon>
        <taxon>metagenomes</taxon>
        <taxon>ecological metagenomes</taxon>
    </lineage>
</organism>
<dbReference type="SMART" id="SM01230">
    <property type="entry name" value="Gln-synt_C"/>
    <property type="match status" value="1"/>
</dbReference>
<dbReference type="GO" id="GO:0004356">
    <property type="term" value="F:glutamine synthetase activity"/>
    <property type="evidence" value="ECO:0007669"/>
    <property type="project" value="InterPro"/>
</dbReference>
<dbReference type="SUPFAM" id="SSF55931">
    <property type="entry name" value="Glutamine synthetase/guanido kinase"/>
    <property type="match status" value="1"/>
</dbReference>
<reference evidence="3" key="1">
    <citation type="submission" date="2018-05" db="EMBL/GenBank/DDBJ databases">
        <authorList>
            <person name="Lanie J.A."/>
            <person name="Ng W.-L."/>
            <person name="Kazmierczak K.M."/>
            <person name="Andrzejewski T.M."/>
            <person name="Davidsen T.M."/>
            <person name="Wayne K.J."/>
            <person name="Tettelin H."/>
            <person name="Glass J.I."/>
            <person name="Rusch D."/>
            <person name="Podicherti R."/>
            <person name="Tsui H.-C.T."/>
            <person name="Winkler M.E."/>
        </authorList>
    </citation>
    <scope>NUCLEOTIDE SEQUENCE</scope>
</reference>
<dbReference type="Pfam" id="PF00120">
    <property type="entry name" value="Gln-synt_C"/>
    <property type="match status" value="1"/>
</dbReference>
<feature type="non-terminal residue" evidence="3">
    <location>
        <position position="250"/>
    </location>
</feature>
<dbReference type="EMBL" id="UINC01029169">
    <property type="protein sequence ID" value="SVB11450.1"/>
    <property type="molecule type" value="Genomic_DNA"/>
</dbReference>
<protein>
    <recommendedName>
        <fullName evidence="2">GS catalytic domain-containing protein</fullName>
    </recommendedName>
</protein>
<evidence type="ECO:0000259" key="2">
    <source>
        <dbReference type="PROSITE" id="PS51987"/>
    </source>
</evidence>
<dbReference type="PANTHER" id="PTHR43785:SF12">
    <property type="entry name" value="TYPE-1 GLUTAMINE SYNTHETASE 2"/>
    <property type="match status" value="1"/>
</dbReference>
<sequence>MSEYDRIRVLGCDHLNLARGKYLIPEAARSGVTHLCIGAYALGYDREMIPAPGAMMLEGLPDMDAVFDIEEARPGWEGNTGVVIADFHRLGEALPFCGRSLLKRSIASWREKDLDPTIGIEFEAFVFQRSENNAWVPYNTPGAFVYSTGATVDPANLVDRIWEQAVACGFPIELINTEYDWPQFEFTLRHRDALAAADDAFLFRAMAREIVAEEGYLLSFMPKPLSDRGGSGFHVNLSFTDNDKKNAMAE</sequence>
<proteinExistence type="predicted"/>
<dbReference type="Gene3D" id="3.30.590.10">
    <property type="entry name" value="Glutamine synthetase/guanido kinase, catalytic domain"/>
    <property type="match status" value="1"/>
</dbReference>
<dbReference type="InterPro" id="IPR008146">
    <property type="entry name" value="Gln_synth_cat_dom"/>
</dbReference>
<dbReference type="InterPro" id="IPR014746">
    <property type="entry name" value="Gln_synth/guanido_kin_cat_dom"/>
</dbReference>
<evidence type="ECO:0000256" key="1">
    <source>
        <dbReference type="ARBA" id="ARBA00022598"/>
    </source>
</evidence>
<feature type="domain" description="GS catalytic" evidence="2">
    <location>
        <begin position="98"/>
        <end position="250"/>
    </location>
</feature>
<accession>A0A382BC83</accession>
<gene>
    <name evidence="3" type="ORF">METZ01_LOCUS164304</name>
</gene>
<dbReference type="PANTHER" id="PTHR43785">
    <property type="entry name" value="GAMMA-GLUTAMYLPUTRESCINE SYNTHETASE"/>
    <property type="match status" value="1"/>
</dbReference>
<dbReference type="AlphaFoldDB" id="A0A382BC83"/>
<evidence type="ECO:0000313" key="3">
    <source>
        <dbReference type="EMBL" id="SVB11450.1"/>
    </source>
</evidence>